<feature type="region of interest" description="Disordered" evidence="1">
    <location>
        <begin position="134"/>
        <end position="188"/>
    </location>
</feature>
<dbReference type="EMBL" id="RAWM01000151">
    <property type="protein sequence ID" value="RKH60294.1"/>
    <property type="molecule type" value="Genomic_DNA"/>
</dbReference>
<evidence type="ECO:0000313" key="3">
    <source>
        <dbReference type="Proteomes" id="UP000282656"/>
    </source>
</evidence>
<dbReference type="RefSeq" id="WP_120551846.1">
    <property type="nucleotide sequence ID" value="NZ_RAWM01000151.1"/>
</dbReference>
<gene>
    <name evidence="2" type="ORF">D7X96_33915</name>
</gene>
<evidence type="ECO:0000256" key="1">
    <source>
        <dbReference type="SAM" id="MobiDB-lite"/>
    </source>
</evidence>
<reference evidence="3" key="1">
    <citation type="submission" date="2018-09" db="EMBL/GenBank/DDBJ databases">
        <authorList>
            <person name="Livingstone P.G."/>
            <person name="Whitworth D.E."/>
        </authorList>
    </citation>
    <scope>NUCLEOTIDE SEQUENCE [LARGE SCALE GENOMIC DNA]</scope>
    <source>
        <strain evidence="3">AB047A</strain>
    </source>
</reference>
<name>A0A3A8QAI7_9BACT</name>
<sequence length="188" mass="20237">MKRLLFVGAVLCVGCLRREATPSDSLASEDRSIVFPEMFAREAVPVGAPGQPYALEGKLVRALLVAADDFLPRQHEGQSCWSRREAHRFKLLREGDLVFIRMDLDPRACEAGGLLLDGGATYAVRLSDGRILRRHHDGEPDAPNVSGNPDAGVSPGPSDPSIPVGDTSWGEPQPSFPSQWLDAGSPAP</sequence>
<organism evidence="2 3">
    <name type="scientific">Corallococcus interemptor</name>
    <dbReference type="NCBI Taxonomy" id="2316720"/>
    <lineage>
        <taxon>Bacteria</taxon>
        <taxon>Pseudomonadati</taxon>
        <taxon>Myxococcota</taxon>
        <taxon>Myxococcia</taxon>
        <taxon>Myxococcales</taxon>
        <taxon>Cystobacterineae</taxon>
        <taxon>Myxococcaceae</taxon>
        <taxon>Corallococcus</taxon>
    </lineage>
</organism>
<proteinExistence type="predicted"/>
<comment type="caution">
    <text evidence="2">The sequence shown here is derived from an EMBL/GenBank/DDBJ whole genome shotgun (WGS) entry which is preliminary data.</text>
</comment>
<evidence type="ECO:0000313" key="2">
    <source>
        <dbReference type="EMBL" id="RKH60294.1"/>
    </source>
</evidence>
<dbReference type="OrthoDB" id="5383382at2"/>
<dbReference type="Proteomes" id="UP000282656">
    <property type="component" value="Unassembled WGS sequence"/>
</dbReference>
<keyword evidence="3" id="KW-1185">Reference proteome</keyword>
<dbReference type="AlphaFoldDB" id="A0A3A8QAI7"/>
<accession>A0A3A8QAI7</accession>
<protein>
    <submittedName>
        <fullName evidence="2">Uncharacterized protein</fullName>
    </submittedName>
</protein>